<gene>
    <name evidence="5" type="ORF">CS022_13220</name>
</gene>
<dbReference type="Proteomes" id="UP000290287">
    <property type="component" value="Unassembled WGS sequence"/>
</dbReference>
<proteinExistence type="predicted"/>
<evidence type="ECO:0000256" key="2">
    <source>
        <dbReference type="ARBA" id="ARBA00023125"/>
    </source>
</evidence>
<dbReference type="InterPro" id="IPR011051">
    <property type="entry name" value="RmlC_Cupin_sf"/>
</dbReference>
<dbReference type="OrthoDB" id="9814125at2"/>
<keyword evidence="1" id="KW-0805">Transcription regulation</keyword>
<name>A0A4V1LST5_9GAMM</name>
<dbReference type="InterPro" id="IPR020449">
    <property type="entry name" value="Tscrpt_reg_AraC-type_HTH"/>
</dbReference>
<keyword evidence="3" id="KW-0804">Transcription</keyword>
<dbReference type="InterPro" id="IPR047264">
    <property type="entry name" value="Cupin_HpaA-like_N"/>
</dbReference>
<evidence type="ECO:0000256" key="1">
    <source>
        <dbReference type="ARBA" id="ARBA00023015"/>
    </source>
</evidence>
<dbReference type="InterPro" id="IPR009057">
    <property type="entry name" value="Homeodomain-like_sf"/>
</dbReference>
<dbReference type="CDD" id="cd06999">
    <property type="entry name" value="cupin_HpaA-like_N"/>
    <property type="match status" value="1"/>
</dbReference>
<dbReference type="InterPro" id="IPR018060">
    <property type="entry name" value="HTH_AraC"/>
</dbReference>
<dbReference type="Pfam" id="PF12833">
    <property type="entry name" value="HTH_18"/>
    <property type="match status" value="1"/>
</dbReference>
<evidence type="ECO:0000313" key="5">
    <source>
        <dbReference type="EMBL" id="RXJ72818.1"/>
    </source>
</evidence>
<dbReference type="AlphaFoldDB" id="A0A4V1LST5"/>
<reference evidence="5 6" key="1">
    <citation type="submission" date="2017-10" db="EMBL/GenBank/DDBJ databases">
        <title>Nyctiphanis sp. nov., isolated from the stomach of the euphausiid Nyctiphanes simplex (Hansen, 1911) in the Gulf of California.</title>
        <authorList>
            <person name="Gomez-Gil B."/>
            <person name="Aguilar-Mendez M."/>
            <person name="Lopez-Cortes A."/>
            <person name="Gomez-Gutierrez J."/>
            <person name="Roque A."/>
            <person name="Lang E."/>
            <person name="Gonzalez-Castillo A."/>
        </authorList>
    </citation>
    <scope>NUCLEOTIDE SEQUENCE [LARGE SCALE GENOMIC DNA]</scope>
    <source>
        <strain evidence="5 6">CAIM 600</strain>
    </source>
</reference>
<dbReference type="GO" id="GO:0043565">
    <property type="term" value="F:sequence-specific DNA binding"/>
    <property type="evidence" value="ECO:0007669"/>
    <property type="project" value="InterPro"/>
</dbReference>
<dbReference type="RefSeq" id="WP_129122663.1">
    <property type="nucleotide sequence ID" value="NZ_PEIB01000015.1"/>
</dbReference>
<keyword evidence="2" id="KW-0238">DNA-binding</keyword>
<dbReference type="GO" id="GO:0003700">
    <property type="term" value="F:DNA-binding transcription factor activity"/>
    <property type="evidence" value="ECO:0007669"/>
    <property type="project" value="InterPro"/>
</dbReference>
<evidence type="ECO:0000313" key="6">
    <source>
        <dbReference type="Proteomes" id="UP000290287"/>
    </source>
</evidence>
<dbReference type="EMBL" id="PEIB01000015">
    <property type="protein sequence ID" value="RXJ72818.1"/>
    <property type="molecule type" value="Genomic_DNA"/>
</dbReference>
<dbReference type="PROSITE" id="PS01124">
    <property type="entry name" value="HTH_ARAC_FAMILY_2"/>
    <property type="match status" value="1"/>
</dbReference>
<evidence type="ECO:0000256" key="3">
    <source>
        <dbReference type="ARBA" id="ARBA00023163"/>
    </source>
</evidence>
<dbReference type="PANTHER" id="PTHR43280">
    <property type="entry name" value="ARAC-FAMILY TRANSCRIPTIONAL REGULATOR"/>
    <property type="match status" value="1"/>
</dbReference>
<dbReference type="PRINTS" id="PR00032">
    <property type="entry name" value="HTHARAC"/>
</dbReference>
<evidence type="ECO:0000259" key="4">
    <source>
        <dbReference type="PROSITE" id="PS01124"/>
    </source>
</evidence>
<accession>A0A4V1LST5</accession>
<dbReference type="Gene3D" id="1.10.10.60">
    <property type="entry name" value="Homeodomain-like"/>
    <property type="match status" value="1"/>
</dbReference>
<comment type="caution">
    <text evidence="5">The sequence shown here is derived from an EMBL/GenBank/DDBJ whole genome shotgun (WGS) entry which is preliminary data.</text>
</comment>
<dbReference type="SUPFAM" id="SSF46689">
    <property type="entry name" value="Homeodomain-like"/>
    <property type="match status" value="1"/>
</dbReference>
<feature type="domain" description="HTH araC/xylS-type" evidence="4">
    <location>
        <begin position="189"/>
        <end position="287"/>
    </location>
</feature>
<dbReference type="SUPFAM" id="SSF51182">
    <property type="entry name" value="RmlC-like cupins"/>
    <property type="match status" value="1"/>
</dbReference>
<organism evidence="5 6">
    <name type="scientific">Veronia nyctiphanis</name>
    <dbReference type="NCBI Taxonomy" id="1278244"/>
    <lineage>
        <taxon>Bacteria</taxon>
        <taxon>Pseudomonadati</taxon>
        <taxon>Pseudomonadota</taxon>
        <taxon>Gammaproteobacteria</taxon>
        <taxon>Vibrionales</taxon>
        <taxon>Vibrionaceae</taxon>
        <taxon>Veronia</taxon>
    </lineage>
</organism>
<protein>
    <submittedName>
        <fullName evidence="5">AraC family transcriptional regulator</fullName>
    </submittedName>
</protein>
<dbReference type="PANTHER" id="PTHR43280:SF32">
    <property type="entry name" value="TRANSCRIPTIONAL REGULATORY PROTEIN"/>
    <property type="match status" value="1"/>
</dbReference>
<keyword evidence="6" id="KW-1185">Reference proteome</keyword>
<sequence length="294" mass="33937">MTDIPHYALYGEDFAADAPDYLHIARLEESLPKHNWEIHPHRHDNLHQFMILESGSMHAQFRDSSDEYQGSCVLSIPAKEVHGFIHQPEVKGFILSISHPFLLNLFNEAERTALLSLFREPQAIRTPGRRETVEIKMLAERMLSEYLEKGQLMASMVGAHLKAMMIHLARHIMRQTTQTKSQVKTHEFEQFIGLVDLHLRDQWLVTQYAEAMGLSSGQLNRICQRHADQQALAIIHEKTIDEAKRQLIFTQLSAKEVAYKLGFKDPGYFSRFFSRRVGMSPKAYRNKVIADTQK</sequence>
<dbReference type="SMART" id="SM00342">
    <property type="entry name" value="HTH_ARAC"/>
    <property type="match status" value="1"/>
</dbReference>